<evidence type="ECO:0000256" key="1">
    <source>
        <dbReference type="ARBA" id="ARBA00004196"/>
    </source>
</evidence>
<dbReference type="PANTHER" id="PTHR34820">
    <property type="entry name" value="INNER MEMBRANE PROTEIN YEBZ"/>
    <property type="match status" value="1"/>
</dbReference>
<dbReference type="GO" id="GO:0006825">
    <property type="term" value="P:copper ion transport"/>
    <property type="evidence" value="ECO:0007669"/>
    <property type="project" value="InterPro"/>
</dbReference>
<evidence type="ECO:0000256" key="5">
    <source>
        <dbReference type="SAM" id="Phobius"/>
    </source>
</evidence>
<evidence type="ECO:0000259" key="6">
    <source>
        <dbReference type="Pfam" id="PF04234"/>
    </source>
</evidence>
<dbReference type="EMBL" id="BONU01000001">
    <property type="protein sequence ID" value="GIG71850.1"/>
    <property type="molecule type" value="Genomic_DNA"/>
</dbReference>
<dbReference type="InterPro" id="IPR014755">
    <property type="entry name" value="Cu-Rt/internalin_Ig-like"/>
</dbReference>
<proteinExistence type="predicted"/>
<keyword evidence="5" id="KW-0472">Membrane</keyword>
<name>A0A8J3LVE0_9ACTN</name>
<protein>
    <recommendedName>
        <fullName evidence="6">CopC domain-containing protein</fullName>
    </recommendedName>
</protein>
<dbReference type="GO" id="GO:0042597">
    <property type="term" value="C:periplasmic space"/>
    <property type="evidence" value="ECO:0007669"/>
    <property type="project" value="InterPro"/>
</dbReference>
<dbReference type="InterPro" id="IPR032694">
    <property type="entry name" value="CopC/D"/>
</dbReference>
<feature type="domain" description="CopC" evidence="6">
    <location>
        <begin position="35"/>
        <end position="127"/>
    </location>
</feature>
<dbReference type="InterPro" id="IPR014756">
    <property type="entry name" value="Ig_E-set"/>
</dbReference>
<keyword evidence="3" id="KW-0732">Signal</keyword>
<keyword evidence="2" id="KW-0479">Metal-binding</keyword>
<keyword evidence="5" id="KW-1133">Transmembrane helix</keyword>
<dbReference type="AlphaFoldDB" id="A0A8J3LVE0"/>
<evidence type="ECO:0000256" key="3">
    <source>
        <dbReference type="ARBA" id="ARBA00022729"/>
    </source>
</evidence>
<keyword evidence="4" id="KW-0186">Copper</keyword>
<dbReference type="RefSeq" id="WP_168076463.1">
    <property type="nucleotide sequence ID" value="NZ_BAAAQJ010000026.1"/>
</dbReference>
<dbReference type="GO" id="GO:0046688">
    <property type="term" value="P:response to copper ion"/>
    <property type="evidence" value="ECO:0007669"/>
    <property type="project" value="InterPro"/>
</dbReference>
<organism evidence="7 8">
    <name type="scientific">Planosporangium flavigriseum</name>
    <dbReference type="NCBI Taxonomy" id="373681"/>
    <lineage>
        <taxon>Bacteria</taxon>
        <taxon>Bacillati</taxon>
        <taxon>Actinomycetota</taxon>
        <taxon>Actinomycetes</taxon>
        <taxon>Micromonosporales</taxon>
        <taxon>Micromonosporaceae</taxon>
        <taxon>Planosporangium</taxon>
    </lineage>
</organism>
<sequence length="185" mass="19538">MRRTGWPRRPARLIAAMLFAVLATVPVLPQTAWAHSQLRATTPAASSTVTAPISEVTLTFNEPVQQRFSIVVVDGPGGVNYSDGPVRVVDSTVHQPVRPLRSGSYTVQWRVVSADGHPVEGSFGFTVALPAQLEPSAGPSQPPQPSQVPTAGAGARAAWWPWGLGLGVLVAGSLLAMGFARSRRT</sequence>
<dbReference type="Proteomes" id="UP000653674">
    <property type="component" value="Unassembled WGS sequence"/>
</dbReference>
<dbReference type="GO" id="GO:0030313">
    <property type="term" value="C:cell envelope"/>
    <property type="evidence" value="ECO:0007669"/>
    <property type="project" value="UniProtKB-SubCell"/>
</dbReference>
<accession>A0A8J3LVE0</accession>
<dbReference type="SUPFAM" id="SSF81296">
    <property type="entry name" value="E set domains"/>
    <property type="match status" value="1"/>
</dbReference>
<dbReference type="GO" id="GO:0005507">
    <property type="term" value="F:copper ion binding"/>
    <property type="evidence" value="ECO:0007669"/>
    <property type="project" value="InterPro"/>
</dbReference>
<evidence type="ECO:0000256" key="2">
    <source>
        <dbReference type="ARBA" id="ARBA00022723"/>
    </source>
</evidence>
<dbReference type="Pfam" id="PF04234">
    <property type="entry name" value="CopC"/>
    <property type="match status" value="1"/>
</dbReference>
<evidence type="ECO:0000256" key="4">
    <source>
        <dbReference type="ARBA" id="ARBA00023008"/>
    </source>
</evidence>
<comment type="subcellular location">
    <subcellularLocation>
        <location evidence="1">Cell envelope</location>
    </subcellularLocation>
</comment>
<keyword evidence="5" id="KW-0812">Transmembrane</keyword>
<comment type="caution">
    <text evidence="7">The sequence shown here is derived from an EMBL/GenBank/DDBJ whole genome shotgun (WGS) entry which is preliminary data.</text>
</comment>
<keyword evidence="8" id="KW-1185">Reference proteome</keyword>
<evidence type="ECO:0000313" key="7">
    <source>
        <dbReference type="EMBL" id="GIG71850.1"/>
    </source>
</evidence>
<gene>
    <name evidence="7" type="ORF">Pfl04_02540</name>
</gene>
<dbReference type="InterPro" id="IPR007348">
    <property type="entry name" value="CopC_dom"/>
</dbReference>
<dbReference type="Gene3D" id="2.60.40.1220">
    <property type="match status" value="1"/>
</dbReference>
<evidence type="ECO:0000313" key="8">
    <source>
        <dbReference type="Proteomes" id="UP000653674"/>
    </source>
</evidence>
<feature type="transmembrane region" description="Helical" evidence="5">
    <location>
        <begin position="159"/>
        <end position="180"/>
    </location>
</feature>
<reference evidence="7" key="1">
    <citation type="submission" date="2021-01" db="EMBL/GenBank/DDBJ databases">
        <title>Whole genome shotgun sequence of Planosporangium flavigriseum NBRC 105377.</title>
        <authorList>
            <person name="Komaki H."/>
            <person name="Tamura T."/>
        </authorList>
    </citation>
    <scope>NUCLEOTIDE SEQUENCE</scope>
    <source>
        <strain evidence="7">NBRC 105377</strain>
    </source>
</reference>
<dbReference type="PANTHER" id="PTHR34820:SF4">
    <property type="entry name" value="INNER MEMBRANE PROTEIN YEBZ"/>
    <property type="match status" value="1"/>
</dbReference>
<dbReference type="GO" id="GO:0005886">
    <property type="term" value="C:plasma membrane"/>
    <property type="evidence" value="ECO:0007669"/>
    <property type="project" value="TreeGrafter"/>
</dbReference>